<sequence>MTRKYLITKLIKNYFDSIVTLLDYDTQMTNQLKKITILSKKNGKVLIDALLYSGLDQYRFIEMNIDENGKIITDKYNYVILDQALEKTANDIIKKHPIQLKNSILTQSQIDQILNN</sequence>
<gene>
    <name evidence="1" type="ORF">NCTC10113_01382</name>
</gene>
<geneLocation type="plasmid" evidence="1">
    <name>2</name>
</geneLocation>
<evidence type="ECO:0000313" key="1">
    <source>
        <dbReference type="EMBL" id="VEU56473.1"/>
    </source>
</evidence>
<reference evidence="1" key="1">
    <citation type="submission" date="2019-01" db="EMBL/GenBank/DDBJ databases">
        <authorList>
            <consortium name="Pathogen Informatics"/>
        </authorList>
    </citation>
    <scope>NUCLEOTIDE SEQUENCE [LARGE SCALE GENOMIC DNA]</scope>
    <source>
        <strain evidence="1">NCTC10113</strain>
    </source>
</reference>
<dbReference type="Pfam" id="PF15933">
    <property type="entry name" value="RnlB_antitoxin"/>
    <property type="match status" value="1"/>
</dbReference>
<proteinExistence type="predicted"/>
<keyword evidence="1" id="KW-0614">Plasmid</keyword>
<protein>
    <submittedName>
        <fullName evidence="1">Uncharacterized protein</fullName>
    </submittedName>
</protein>
<dbReference type="RefSeq" id="WP_024544324.1">
    <property type="nucleotide sequence ID" value="NZ_BPLW01000001.1"/>
</dbReference>
<dbReference type="EMBL" id="LR214939">
    <property type="protein sequence ID" value="VEU56473.1"/>
    <property type="molecule type" value="Genomic_DNA"/>
</dbReference>
<name>A0A448ZZ14_METSV</name>
<accession>A0A448ZZ14</accession>
<organism evidence="1">
    <name type="scientific">Metamycoplasma salivarium</name>
    <name type="common">Mycoplasma salivarium</name>
    <dbReference type="NCBI Taxonomy" id="2124"/>
    <lineage>
        <taxon>Bacteria</taxon>
        <taxon>Bacillati</taxon>
        <taxon>Mycoplasmatota</taxon>
        <taxon>Mycoplasmoidales</taxon>
        <taxon>Metamycoplasmataceae</taxon>
        <taxon>Metamycoplasma</taxon>
    </lineage>
</organism>
<dbReference type="AlphaFoldDB" id="A0A448ZZ14"/>
<dbReference type="InterPro" id="IPR031834">
    <property type="entry name" value="RnlB/LsoB_antitoxin"/>
</dbReference>